<gene>
    <name evidence="1" type="ORF">MEDL_56216</name>
</gene>
<comment type="caution">
    <text evidence="1">The sequence shown here is derived from an EMBL/GenBank/DDBJ whole genome shotgun (WGS) entry which is preliminary data.</text>
</comment>
<dbReference type="GO" id="GO:0005737">
    <property type="term" value="C:cytoplasm"/>
    <property type="evidence" value="ECO:0007669"/>
    <property type="project" value="TreeGrafter"/>
</dbReference>
<dbReference type="AlphaFoldDB" id="A0A8S3UDY5"/>
<dbReference type="OrthoDB" id="6151882at2759"/>
<evidence type="ECO:0000313" key="2">
    <source>
        <dbReference type="Proteomes" id="UP000683360"/>
    </source>
</evidence>
<dbReference type="PANTHER" id="PTHR16155:SF19">
    <property type="entry name" value="DED DOMAIN-CONTAINING PROTEIN"/>
    <property type="match status" value="1"/>
</dbReference>
<protein>
    <submittedName>
        <fullName evidence="1">SAMD9</fullName>
    </submittedName>
</protein>
<proteinExistence type="predicted"/>
<accession>A0A8S3UDY5</accession>
<sequence length="978" mass="113854">MQTMQKSEKWTQDYSAGIRDAVIFFSQKDIIPKGRALVIVLLFSNNFDGIIETIRELSIRFGWEQMVIIATENVLKRFTVEYRDMTDQIDKYSISGRGMTWEHVNATFLELTGCKDQENVLLPTSSGAFVPADAKFVETLAEFNILSAKQCENKEFQTDEEREQFSSKTEESFYRGEKVEWFNFYFRTHVLKRQIFDSVESTISKILQGDQKVLSTVIISHEPGAGGTTFDSKNVMSLWRHKEESENNAKPLLLLIDDLEQSDLTFDDVRRQIYIEYRSNPKVNNLVCCCILCHRETEIHQLSSLQYDYSVNTSGAIVYYLKQKLDEPEKQWMDRKYKELEEKGTDYQPDHLLSFMILRKGCSQTYIRSTIRHYLLHIDVSSNEFELLAYTALLSTYTPKTKRGPSAFIPVECCDSLMGYSLMKTVLWEKNMSKTLKMFLVIEQKENASGKQVKMSHPALAEPVLRQILTKRKETLSALTQRFLDCTILQSSSYGRQTLINFTKEMLVRRLKEEYNDDRTTSFSPLVEEICNIETSWINARKILETVFTKILVNDHYIAQTLARLCSKHKDFEKGIEWGRLSVEMSMGNKIANGFCHQSLAICLDEQFKQETAKIQTLISIKDAVTYLTIILEAYSNFLDASRLRKGSADHILYPIQGVLNTIITCLKFIRKNVRCKFSQHVMMFISDEAFTPQEFKDWLVFKLKLNTFPYEGEKALAIIEQCLCFHTTFYAHDDNSHREHRLYRGIQYRYPLFIMITVNFLELMSTNCHHSRIYQKLLMTGIGEGGKNITQPTTHFFLTNGLGFKSLCHSSESKGTALFNSSAWERFVETYNIKRLKGDLRFHNGKTCIFVANEKSPSSELIEIRRIRSGKTEFNSQEEVYFYLGFSISGPIAYHVKPTRYEETAIEQSFWQDDDRVEKFVEEDEEQLHRKLNTIKDLKSKLKNGRHLKEREKELLKQEDDIRTAIDIKKNDPYQDD</sequence>
<evidence type="ECO:0000313" key="1">
    <source>
        <dbReference type="EMBL" id="CAG2244126.1"/>
    </source>
</evidence>
<organism evidence="1 2">
    <name type="scientific">Mytilus edulis</name>
    <name type="common">Blue mussel</name>
    <dbReference type="NCBI Taxonomy" id="6550"/>
    <lineage>
        <taxon>Eukaryota</taxon>
        <taxon>Metazoa</taxon>
        <taxon>Spiralia</taxon>
        <taxon>Lophotrochozoa</taxon>
        <taxon>Mollusca</taxon>
        <taxon>Bivalvia</taxon>
        <taxon>Autobranchia</taxon>
        <taxon>Pteriomorphia</taxon>
        <taxon>Mytilida</taxon>
        <taxon>Mytiloidea</taxon>
        <taxon>Mytilidae</taxon>
        <taxon>Mytilinae</taxon>
        <taxon>Mytilus</taxon>
    </lineage>
</organism>
<dbReference type="EMBL" id="CAJPWZ010002728">
    <property type="protein sequence ID" value="CAG2244126.1"/>
    <property type="molecule type" value="Genomic_DNA"/>
</dbReference>
<dbReference type="Proteomes" id="UP000683360">
    <property type="component" value="Unassembled WGS sequence"/>
</dbReference>
<keyword evidence="2" id="KW-1185">Reference proteome</keyword>
<name>A0A8S3UDY5_MYTED</name>
<reference evidence="1" key="1">
    <citation type="submission" date="2021-03" db="EMBL/GenBank/DDBJ databases">
        <authorList>
            <person name="Bekaert M."/>
        </authorList>
    </citation>
    <scope>NUCLEOTIDE SEQUENCE</scope>
</reference>
<dbReference type="PANTHER" id="PTHR16155">
    <property type="entry name" value="DED DOMAIN-CONTAINING PROTEIN"/>
    <property type="match status" value="1"/>
</dbReference>